<dbReference type="InterPro" id="IPR000477">
    <property type="entry name" value="RT_dom"/>
</dbReference>
<feature type="compositionally biased region" description="Low complexity" evidence="2">
    <location>
        <begin position="213"/>
        <end position="225"/>
    </location>
</feature>
<feature type="region of interest" description="Disordered" evidence="2">
    <location>
        <begin position="577"/>
        <end position="633"/>
    </location>
</feature>
<gene>
    <name evidence="5" type="ORF">D9758_008302</name>
</gene>
<evidence type="ECO:0000259" key="3">
    <source>
        <dbReference type="Pfam" id="PF00078"/>
    </source>
</evidence>
<dbReference type="PANTHER" id="PTHR33481">
    <property type="entry name" value="REVERSE TRANSCRIPTASE"/>
    <property type="match status" value="1"/>
</dbReference>
<dbReference type="Pfam" id="PF14529">
    <property type="entry name" value="Exo_endo_phos_2"/>
    <property type="match status" value="1"/>
</dbReference>
<feature type="region of interest" description="Disordered" evidence="2">
    <location>
        <begin position="1"/>
        <end position="94"/>
    </location>
</feature>
<evidence type="ECO:0000256" key="2">
    <source>
        <dbReference type="SAM" id="MobiDB-lite"/>
    </source>
</evidence>
<protein>
    <recommendedName>
        <fullName evidence="7">Reverse transcriptase domain-containing protein</fullName>
    </recommendedName>
</protein>
<reference evidence="5 6" key="1">
    <citation type="journal article" date="2020" name="ISME J.">
        <title>Uncovering the hidden diversity of litter-decomposition mechanisms in mushroom-forming fungi.</title>
        <authorList>
            <person name="Floudas D."/>
            <person name="Bentzer J."/>
            <person name="Ahren D."/>
            <person name="Johansson T."/>
            <person name="Persson P."/>
            <person name="Tunlid A."/>
        </authorList>
    </citation>
    <scope>NUCLEOTIDE SEQUENCE [LARGE SCALE GENOMIC DNA]</scope>
    <source>
        <strain evidence="5 6">CBS 291.85</strain>
    </source>
</reference>
<feature type="compositionally biased region" description="Low complexity" evidence="2">
    <location>
        <begin position="56"/>
        <end position="69"/>
    </location>
</feature>
<evidence type="ECO:0000313" key="6">
    <source>
        <dbReference type="Proteomes" id="UP000559256"/>
    </source>
</evidence>
<dbReference type="Gene3D" id="3.60.10.10">
    <property type="entry name" value="Endonuclease/exonuclease/phosphatase"/>
    <property type="match status" value="1"/>
</dbReference>
<feature type="compositionally biased region" description="Polar residues" evidence="2">
    <location>
        <begin position="601"/>
        <end position="611"/>
    </location>
</feature>
<dbReference type="PANTHER" id="PTHR33481:SF1">
    <property type="entry name" value="ENDONUCLEASE_EXONUCLEASE_PHOSPHATASE DOMAIN-CONTAINING PROTEIN-RELATED"/>
    <property type="match status" value="1"/>
</dbReference>
<evidence type="ECO:0000256" key="1">
    <source>
        <dbReference type="SAM" id="Coils"/>
    </source>
</evidence>
<accession>A0A8H5G1G2</accession>
<feature type="compositionally biased region" description="Basic and acidic residues" evidence="2">
    <location>
        <begin position="43"/>
        <end position="53"/>
    </location>
</feature>
<feature type="domain" description="Reverse transcriptase" evidence="3">
    <location>
        <begin position="1107"/>
        <end position="1326"/>
    </location>
</feature>
<name>A0A8H5G1G2_9AGAR</name>
<evidence type="ECO:0008006" key="7">
    <source>
        <dbReference type="Google" id="ProtNLM"/>
    </source>
</evidence>
<dbReference type="GO" id="GO:0003824">
    <property type="term" value="F:catalytic activity"/>
    <property type="evidence" value="ECO:0007669"/>
    <property type="project" value="InterPro"/>
</dbReference>
<evidence type="ECO:0000313" key="5">
    <source>
        <dbReference type="EMBL" id="KAF5356538.1"/>
    </source>
</evidence>
<proteinExistence type="predicted"/>
<keyword evidence="6" id="KW-1185">Reference proteome</keyword>
<dbReference type="Proteomes" id="UP000559256">
    <property type="component" value="Unassembled WGS sequence"/>
</dbReference>
<dbReference type="InterPro" id="IPR005135">
    <property type="entry name" value="Endo/exonuclease/phosphatase"/>
</dbReference>
<comment type="caution">
    <text evidence="5">The sequence shown here is derived from an EMBL/GenBank/DDBJ whole genome shotgun (WGS) entry which is preliminary data.</text>
</comment>
<feature type="region of interest" description="Disordered" evidence="2">
    <location>
        <begin position="213"/>
        <end position="251"/>
    </location>
</feature>
<feature type="coiled-coil region" evidence="1">
    <location>
        <begin position="141"/>
        <end position="195"/>
    </location>
</feature>
<dbReference type="OrthoDB" id="3230070at2759"/>
<dbReference type="InterPro" id="IPR036691">
    <property type="entry name" value="Endo/exonu/phosph_ase_sf"/>
</dbReference>
<dbReference type="SUPFAM" id="SSF56219">
    <property type="entry name" value="DNase I-like"/>
    <property type="match status" value="1"/>
</dbReference>
<feature type="compositionally biased region" description="Basic and acidic residues" evidence="2">
    <location>
        <begin position="70"/>
        <end position="94"/>
    </location>
</feature>
<feature type="compositionally biased region" description="Basic residues" evidence="2">
    <location>
        <begin position="586"/>
        <end position="596"/>
    </location>
</feature>
<feature type="compositionally biased region" description="Basic and acidic residues" evidence="2">
    <location>
        <begin position="242"/>
        <end position="251"/>
    </location>
</feature>
<organism evidence="5 6">
    <name type="scientific">Tetrapyrgos nigripes</name>
    <dbReference type="NCBI Taxonomy" id="182062"/>
    <lineage>
        <taxon>Eukaryota</taxon>
        <taxon>Fungi</taxon>
        <taxon>Dikarya</taxon>
        <taxon>Basidiomycota</taxon>
        <taxon>Agaricomycotina</taxon>
        <taxon>Agaricomycetes</taxon>
        <taxon>Agaricomycetidae</taxon>
        <taxon>Agaricales</taxon>
        <taxon>Marasmiineae</taxon>
        <taxon>Marasmiaceae</taxon>
        <taxon>Tetrapyrgos</taxon>
    </lineage>
</organism>
<dbReference type="EMBL" id="JAACJM010000054">
    <property type="protein sequence ID" value="KAF5356538.1"/>
    <property type="molecule type" value="Genomic_DNA"/>
</dbReference>
<feature type="domain" description="Endonuclease/exonuclease/phosphatase" evidence="4">
    <location>
        <begin position="738"/>
        <end position="858"/>
    </location>
</feature>
<evidence type="ECO:0000259" key="4">
    <source>
        <dbReference type="Pfam" id="PF14529"/>
    </source>
</evidence>
<sequence length="1529" mass="171097">MRKDLFSIPVVAGTTPAFGPTRPKHPKTKSTPFDVQVSLKKKQKDEAITERRGRASRSSTSRTTSPSPARRTDMETDFPTNDKDSEQREILETPRAHRTRNLLATQDAEDFCSLAQRLISLTDSLSAHCPTSQVPSVNKYAEELFETLAQVLGKAQQKEDKNDLQKLVLSLSTSISDLNSNIARQQNETSDFRKELRQQTCVIQELHQKTLTTNTPTPVPVSSNSYASRTQAAAKAPTHPASAKDIKVKRQEDDRKNRLVIHFAGGSPEPNNRRSNLQIITDINDILSRRPKTNGLKVVSISWTNNNNAVLNTLPNQLGSDLQNFAPLFAHVYSTDDISATDSAPDQKWAKVTVHTVDTGTNDLGRLRTPNEMRQHLLDFNPILQELDIDIRMGPRFLSPPGDVLHKAESSIVFAVTDPSQADYIIKQLGGLNMYGKRCRVQEYTERKATRPCNNCQAYGHSEHGCKSAPACPLCGANHTAIAHQRSCQKCIELANHLSITLDDDSIRNGVTPTCTHNLDCINCKRSGTAEIARRHRTTDRNCPVRIRHVAKTSPRLQQTPTRPPMSQLALGEEITHQTANPKISNKQKKKAKKLQKAQLSATPISSSNPFTPLETDADANSSTQTDDDNLNANKKKNPILNLLNNHHENFDIIFIEEPNWEFTGQIDKQVILGTVNHASAWTPITPIPAAPNDKAPRVYAYIKKGIDAEVTLRTDIICDRDIQILDVTTPDGTTTTYVHIYNDPTLDRQQILWRLRNLDLPHHRPMVISGDFNLHHPGWWADGQRESTLAQEIVDWLVDHKFLLLNEPGVPTHHPHDRKKRATVIDLTWANALAIEQDIVKEWSVDDSIADTSDHLALKWMQDSTLVELENITGKKYSLKDTKEKDWLAAFEDELFSNELHILSDDPTNIPTREQIDLAADALVNAFQQANQKTGKLKKPSAHAKPWWDETVTAAFNRVQLAKRAARRSRLENGHVDYILNEVANHEARHTDRLLRWKKRTFAQDTLEKAATNDIYSFRKWSAGDRNYPTPAIDRPGRTPATTHQEKCDALRNELYQPPPQLPDEYHTDFTPRADDLPCPDVTETEVREVLEETSNTSAPGPSQGYFDFVNHGRLIHQMRSRRVPVELVSWTESFLADRHAAICVDGKVSAMEPVANGVPQGSPVSPILAAFYSSELLELIENDSHPPSFTIPAAPAPPPVMPYVPSADEVARKEAQKAKNLAVSPTKTSGFMYVDDGMIFVSSESPSHNTAILHDVWHRVIAPWCKHVGLTIDVAKRELMHYRKPRSKANPIAGNPRPPLLITDPDGVLRMVYPSTSIRWLGVIMDETLSFNFHVKHLITNAGKALGALFMLGNTRRGLSPYHMRLLYVTCVTPVMTYNRALRLICASFRTTPIDAMEVEASIPPIRITLDGLSHACALRYNKLSVTNPVIQRLPDWHSTDRTITRARGNVPPTSAKLQNSQAPTTNEFPHSPPLRGVELHPTSIPGCALNRPHQNQRMKMYMASPAQAQDSLLTTLALSVSHVKLV</sequence>
<feature type="compositionally biased region" description="Low complexity" evidence="2">
    <location>
        <begin position="232"/>
        <end position="241"/>
    </location>
</feature>
<keyword evidence="1" id="KW-0175">Coiled coil</keyword>
<dbReference type="Pfam" id="PF00078">
    <property type="entry name" value="RVT_1"/>
    <property type="match status" value="1"/>
</dbReference>